<protein>
    <submittedName>
        <fullName evidence="2">Uncharacterized protein</fullName>
    </submittedName>
</protein>
<comment type="caution">
    <text evidence="2">The sequence shown here is derived from an EMBL/GenBank/DDBJ whole genome shotgun (WGS) entry which is preliminary data.</text>
</comment>
<dbReference type="EMBL" id="JABFTP020000124">
    <property type="protein sequence ID" value="KAL3279680.1"/>
    <property type="molecule type" value="Genomic_DNA"/>
</dbReference>
<proteinExistence type="predicted"/>
<dbReference type="Proteomes" id="UP001516400">
    <property type="component" value="Unassembled WGS sequence"/>
</dbReference>
<keyword evidence="3" id="KW-1185">Reference proteome</keyword>
<feature type="coiled-coil region" evidence="1">
    <location>
        <begin position="38"/>
        <end position="72"/>
    </location>
</feature>
<gene>
    <name evidence="2" type="ORF">HHI36_017186</name>
</gene>
<name>A0ABD2NMX4_9CUCU</name>
<evidence type="ECO:0000313" key="3">
    <source>
        <dbReference type="Proteomes" id="UP001516400"/>
    </source>
</evidence>
<keyword evidence="1" id="KW-0175">Coiled coil</keyword>
<accession>A0ABD2NMX4</accession>
<evidence type="ECO:0000256" key="1">
    <source>
        <dbReference type="SAM" id="Coils"/>
    </source>
</evidence>
<dbReference type="AlphaFoldDB" id="A0ABD2NMX4"/>
<sequence length="125" mass="14470">MGDFSVEQKKYLKGLLESFNLTINEKIDSLDTRIVINLKEIREKFKEYDQRISELEERNNTLYAELIRLNKNQSKKNLIMRGVNSEDSTAEEAVLNVINDSVKIKINSGDICVSFKLRQGRNAPF</sequence>
<evidence type="ECO:0000313" key="2">
    <source>
        <dbReference type="EMBL" id="KAL3279680.1"/>
    </source>
</evidence>
<reference evidence="2 3" key="1">
    <citation type="journal article" date="2021" name="BMC Biol.">
        <title>Horizontally acquired antibacterial genes associated with adaptive radiation of ladybird beetles.</title>
        <authorList>
            <person name="Li H.S."/>
            <person name="Tang X.F."/>
            <person name="Huang Y.H."/>
            <person name="Xu Z.Y."/>
            <person name="Chen M.L."/>
            <person name="Du X.Y."/>
            <person name="Qiu B.Y."/>
            <person name="Chen P.T."/>
            <person name="Zhang W."/>
            <person name="Slipinski A."/>
            <person name="Escalona H.E."/>
            <person name="Waterhouse R.M."/>
            <person name="Zwick A."/>
            <person name="Pang H."/>
        </authorList>
    </citation>
    <scope>NUCLEOTIDE SEQUENCE [LARGE SCALE GENOMIC DNA]</scope>
    <source>
        <strain evidence="2">SYSU2018</strain>
    </source>
</reference>
<organism evidence="2 3">
    <name type="scientific">Cryptolaemus montrouzieri</name>
    <dbReference type="NCBI Taxonomy" id="559131"/>
    <lineage>
        <taxon>Eukaryota</taxon>
        <taxon>Metazoa</taxon>
        <taxon>Ecdysozoa</taxon>
        <taxon>Arthropoda</taxon>
        <taxon>Hexapoda</taxon>
        <taxon>Insecta</taxon>
        <taxon>Pterygota</taxon>
        <taxon>Neoptera</taxon>
        <taxon>Endopterygota</taxon>
        <taxon>Coleoptera</taxon>
        <taxon>Polyphaga</taxon>
        <taxon>Cucujiformia</taxon>
        <taxon>Coccinelloidea</taxon>
        <taxon>Coccinellidae</taxon>
        <taxon>Scymninae</taxon>
        <taxon>Scymnini</taxon>
        <taxon>Cryptolaemus</taxon>
    </lineage>
</organism>